<evidence type="ECO:0000313" key="3">
    <source>
        <dbReference type="Proteomes" id="UP000236075"/>
    </source>
</evidence>
<evidence type="ECO:0000256" key="1">
    <source>
        <dbReference type="SAM" id="Phobius"/>
    </source>
</evidence>
<protein>
    <recommendedName>
        <fullName evidence="4">Yip1 domain-containing protein</fullName>
    </recommendedName>
</protein>
<feature type="transmembrane region" description="Helical" evidence="1">
    <location>
        <begin position="104"/>
        <end position="130"/>
    </location>
</feature>
<organism evidence="2 3">
    <name type="scientific">Akkermansia muciniphila</name>
    <dbReference type="NCBI Taxonomy" id="239935"/>
    <lineage>
        <taxon>Bacteria</taxon>
        <taxon>Pseudomonadati</taxon>
        <taxon>Verrucomicrobiota</taxon>
        <taxon>Verrucomicrobiia</taxon>
        <taxon>Verrucomicrobiales</taxon>
        <taxon>Akkermansiaceae</taxon>
        <taxon>Akkermansia</taxon>
    </lineage>
</organism>
<evidence type="ECO:0000313" key="2">
    <source>
        <dbReference type="EMBL" id="PND05008.1"/>
    </source>
</evidence>
<feature type="transmembrane region" description="Helical" evidence="1">
    <location>
        <begin position="33"/>
        <end position="54"/>
    </location>
</feature>
<keyword evidence="1" id="KW-1133">Transmembrane helix</keyword>
<sequence length="131" mass="15113">MYFFRDSSAKQLPAFKDPCFELAMARRKEEARWGWIPFAIFVFFLLVYRFFGLVMPSNNADGSQSWLFLLVLAGWGLLGLVHMVVIPIWMLIASFHYWEVNRRGLAVAGLLFSILAPVSMVFMLSCWSMFG</sequence>
<gene>
    <name evidence="2" type="ORF">CXT95_00865</name>
</gene>
<dbReference type="EMBL" id="PJLB01000004">
    <property type="protein sequence ID" value="PND05008.1"/>
    <property type="molecule type" value="Genomic_DNA"/>
</dbReference>
<reference evidence="2 3" key="1">
    <citation type="journal article" date="2017" name="BMC Genomics">
        <title>Genome sequencing of 39 Akkermansia muciniphila isolates reveals its population structure, genomic and functional diverisity, and global distribution in mammalian gut microbiotas.</title>
        <authorList>
            <person name="Guo X."/>
            <person name="Li S."/>
            <person name="Zhang J."/>
            <person name="Wu F."/>
            <person name="Li X."/>
            <person name="Wu D."/>
            <person name="Zhang M."/>
            <person name="Ou Z."/>
            <person name="Jie Z."/>
            <person name="Yan Q."/>
            <person name="Li P."/>
            <person name="Yi J."/>
            <person name="Peng Y."/>
        </authorList>
    </citation>
    <scope>NUCLEOTIDE SEQUENCE [LARGE SCALE GENOMIC DNA]</scope>
    <source>
        <strain evidence="2 3">GP28</strain>
    </source>
</reference>
<keyword evidence="1" id="KW-0472">Membrane</keyword>
<dbReference type="AlphaFoldDB" id="A0AAX0WLR6"/>
<name>A0AAX0WLR6_9BACT</name>
<comment type="caution">
    <text evidence="2">The sequence shown here is derived from an EMBL/GenBank/DDBJ whole genome shotgun (WGS) entry which is preliminary data.</text>
</comment>
<feature type="transmembrane region" description="Helical" evidence="1">
    <location>
        <begin position="66"/>
        <end position="92"/>
    </location>
</feature>
<proteinExistence type="predicted"/>
<keyword evidence="1" id="KW-0812">Transmembrane</keyword>
<dbReference type="Proteomes" id="UP000236075">
    <property type="component" value="Unassembled WGS sequence"/>
</dbReference>
<evidence type="ECO:0008006" key="4">
    <source>
        <dbReference type="Google" id="ProtNLM"/>
    </source>
</evidence>
<accession>A0AAX0WLR6</accession>